<protein>
    <submittedName>
        <fullName evidence="2">Uncharacterized protein</fullName>
    </submittedName>
</protein>
<gene>
    <name evidence="2" type="ORF">EZS28_014134</name>
</gene>
<reference evidence="2 3" key="1">
    <citation type="submission" date="2019-03" db="EMBL/GenBank/DDBJ databases">
        <title>Single cell metagenomics reveals metabolic interactions within the superorganism composed of flagellate Streblomastix strix and complex community of Bacteroidetes bacteria on its surface.</title>
        <authorList>
            <person name="Treitli S.C."/>
            <person name="Kolisko M."/>
            <person name="Husnik F."/>
            <person name="Keeling P."/>
            <person name="Hampl V."/>
        </authorList>
    </citation>
    <scope>NUCLEOTIDE SEQUENCE [LARGE SCALE GENOMIC DNA]</scope>
    <source>
        <strain evidence="2">ST1C</strain>
    </source>
</reference>
<proteinExistence type="predicted"/>
<comment type="caution">
    <text evidence="2">The sequence shown here is derived from an EMBL/GenBank/DDBJ whole genome shotgun (WGS) entry which is preliminary data.</text>
</comment>
<dbReference type="EMBL" id="SNRW01003252">
    <property type="protein sequence ID" value="KAA6390337.1"/>
    <property type="molecule type" value="Genomic_DNA"/>
</dbReference>
<feature type="region of interest" description="Disordered" evidence="1">
    <location>
        <begin position="242"/>
        <end position="263"/>
    </location>
</feature>
<accession>A0A5J4W651</accession>
<feature type="compositionally biased region" description="Basic and acidic residues" evidence="1">
    <location>
        <begin position="242"/>
        <end position="256"/>
    </location>
</feature>
<evidence type="ECO:0000313" key="3">
    <source>
        <dbReference type="Proteomes" id="UP000324800"/>
    </source>
</evidence>
<dbReference type="Proteomes" id="UP000324800">
    <property type="component" value="Unassembled WGS sequence"/>
</dbReference>
<organism evidence="2 3">
    <name type="scientific">Streblomastix strix</name>
    <dbReference type="NCBI Taxonomy" id="222440"/>
    <lineage>
        <taxon>Eukaryota</taxon>
        <taxon>Metamonada</taxon>
        <taxon>Preaxostyla</taxon>
        <taxon>Oxymonadida</taxon>
        <taxon>Streblomastigidae</taxon>
        <taxon>Streblomastix</taxon>
    </lineage>
</organism>
<evidence type="ECO:0000256" key="1">
    <source>
        <dbReference type="SAM" id="MobiDB-lite"/>
    </source>
</evidence>
<evidence type="ECO:0000313" key="2">
    <source>
        <dbReference type="EMBL" id="KAA6390337.1"/>
    </source>
</evidence>
<sequence length="263" mass="31315">MEEWFLNRIQAFTGSLLEDEIEILNIRRENYNKLIQNNDEAVKYHHRKLRIIDVINSLAETVQFAQLSLIVNTKYRSSAEDLLKLPFFNYLQPQCFTNQFSLIPPPPHFSFNYPLRMEHCNSINQAITRHKVDGYYKLLSINKSQQLFVDLGIMAQADRSWRLKLNEELLGDKQNMEKQIDNIGIDLISLKIDEYSLQAQAAIRILNENQQIENRIYQIKFEEDKKQRKERAQEQFEKMINEQKEIISQKQEEGQAPKKRRRI</sequence>
<dbReference type="AlphaFoldDB" id="A0A5J4W651"/>
<name>A0A5J4W651_9EUKA</name>